<evidence type="ECO:0000256" key="6">
    <source>
        <dbReference type="ARBA" id="ARBA00023136"/>
    </source>
</evidence>
<evidence type="ECO:0000256" key="3">
    <source>
        <dbReference type="ARBA" id="ARBA00022475"/>
    </source>
</evidence>
<dbReference type="GO" id="GO:0005886">
    <property type="term" value="C:plasma membrane"/>
    <property type="evidence" value="ECO:0007669"/>
    <property type="project" value="UniProtKB-SubCell"/>
</dbReference>
<dbReference type="EMBL" id="AP017315">
    <property type="protein sequence ID" value="BAU32540.1"/>
    <property type="molecule type" value="Genomic_DNA"/>
</dbReference>
<dbReference type="Pfam" id="PF03458">
    <property type="entry name" value="Gly_transporter"/>
    <property type="match status" value="2"/>
</dbReference>
<comment type="similarity">
    <text evidence="2">Belongs to the UPF0126 family.</text>
</comment>
<feature type="transmembrane region" description="Helical" evidence="8">
    <location>
        <begin position="69"/>
        <end position="88"/>
    </location>
</feature>
<evidence type="ECO:0000313" key="11">
    <source>
        <dbReference type="Proteomes" id="UP000218965"/>
    </source>
</evidence>
<feature type="transmembrane region" description="Helical" evidence="8">
    <location>
        <begin position="12"/>
        <end position="31"/>
    </location>
</feature>
<feature type="domain" description="Glycine transporter" evidence="9">
    <location>
        <begin position="12"/>
        <end position="89"/>
    </location>
</feature>
<accession>A0A0U5BPJ4</accession>
<keyword evidence="4 8" id="KW-0812">Transmembrane</keyword>
<keyword evidence="5 8" id="KW-1133">Transmembrane helix</keyword>
<evidence type="ECO:0000256" key="8">
    <source>
        <dbReference type="SAM" id="Phobius"/>
    </source>
</evidence>
<dbReference type="AlphaFoldDB" id="A0A0U5BPJ4"/>
<feature type="domain" description="Glycine transporter" evidence="9">
    <location>
        <begin position="101"/>
        <end position="173"/>
    </location>
</feature>
<protein>
    <recommendedName>
        <fullName evidence="9">Glycine transporter domain-containing protein</fullName>
    </recommendedName>
</protein>
<dbReference type="KEGG" id="malk:MalAC0309_1692"/>
<dbReference type="Proteomes" id="UP000218965">
    <property type="component" value="Chromosome"/>
</dbReference>
<reference evidence="10 11" key="2">
    <citation type="submission" date="2016-01" db="EMBL/GenBank/DDBJ databases">
        <title>Microcella alkaliphila JAM AC0309 whole genome shotgun sequence.</title>
        <authorList>
            <person name="Kurata A."/>
            <person name="Hirose Y."/>
            <person name="Kishimoto N."/>
            <person name="Kobayashi T."/>
        </authorList>
    </citation>
    <scope>NUCLEOTIDE SEQUENCE [LARGE SCALE GENOMIC DNA]</scope>
    <source>
        <strain evidence="10 11">JAM AC0309</strain>
    </source>
</reference>
<evidence type="ECO:0000256" key="4">
    <source>
        <dbReference type="ARBA" id="ARBA00022692"/>
    </source>
</evidence>
<comment type="subcellular location">
    <subcellularLocation>
        <location evidence="1">Cell membrane</location>
        <topology evidence="1">Multi-pass membrane protein</topology>
    </subcellularLocation>
</comment>
<feature type="transmembrane region" description="Helical" evidence="8">
    <location>
        <begin position="181"/>
        <end position="204"/>
    </location>
</feature>
<keyword evidence="6 8" id="KW-0472">Membrane</keyword>
<feature type="region of interest" description="Disordered" evidence="7">
    <location>
        <begin position="264"/>
        <end position="285"/>
    </location>
</feature>
<evidence type="ECO:0000256" key="2">
    <source>
        <dbReference type="ARBA" id="ARBA00008193"/>
    </source>
</evidence>
<reference evidence="11" key="1">
    <citation type="submission" date="2015-12" db="EMBL/GenBank/DDBJ databases">
        <authorList>
            <person name="Shamseldin A."/>
            <person name="Moawad H."/>
            <person name="Abd El-Rahim W.M."/>
            <person name="Sadowsky M.J."/>
        </authorList>
    </citation>
    <scope>NUCLEOTIDE SEQUENCE [LARGE SCALE GENOMIC DNA]</scope>
    <source>
        <strain evidence="11">JAM AC0309</strain>
    </source>
</reference>
<feature type="transmembrane region" description="Helical" evidence="8">
    <location>
        <begin position="121"/>
        <end position="142"/>
    </location>
</feature>
<evidence type="ECO:0000256" key="5">
    <source>
        <dbReference type="ARBA" id="ARBA00022989"/>
    </source>
</evidence>
<feature type="transmembrane region" description="Helical" evidence="8">
    <location>
        <begin position="38"/>
        <end position="57"/>
    </location>
</feature>
<evidence type="ECO:0000256" key="1">
    <source>
        <dbReference type="ARBA" id="ARBA00004651"/>
    </source>
</evidence>
<sequence length="285" mass="29425">MGLVSPLFVIPLWADLLAVGVGALQGAMFAAQFRDRRLDWLGVAIIGIVVGFGGGLLRDLLLNVELAPLQSNWYVAVATGAALLGMLLERVLSKLSRIITALDALTIGLFGAIGTTKALSLGLPPVAAVFVGVLAAVGGSILRDVLLTLPIALMHVGSLYALAAAGGAVAIAGLLEFGVDVFVAAVIGVALTFAIRILSVLFGWSLPEQRAITRLPKLPPLPAMPGRRRQSATVGAERGRVVTTATGVIHLHATTAAIPVVSDAPDAEPRVRRRSPIPGASRARG</sequence>
<evidence type="ECO:0000313" key="10">
    <source>
        <dbReference type="EMBL" id="BAU32540.1"/>
    </source>
</evidence>
<gene>
    <name evidence="10" type="ORF">MalAC0309_1692</name>
</gene>
<dbReference type="InterPro" id="IPR005115">
    <property type="entry name" value="Gly_transporter"/>
</dbReference>
<evidence type="ECO:0000259" key="9">
    <source>
        <dbReference type="Pfam" id="PF03458"/>
    </source>
</evidence>
<name>A0A0U5BPJ4_9MICO</name>
<evidence type="ECO:0000256" key="7">
    <source>
        <dbReference type="SAM" id="MobiDB-lite"/>
    </source>
</evidence>
<organism evidence="10 11">
    <name type="scientific">Microcella alkaliphila</name>
    <dbReference type="NCBI Taxonomy" id="279828"/>
    <lineage>
        <taxon>Bacteria</taxon>
        <taxon>Bacillati</taxon>
        <taxon>Actinomycetota</taxon>
        <taxon>Actinomycetes</taxon>
        <taxon>Micrococcales</taxon>
        <taxon>Microbacteriaceae</taxon>
        <taxon>Microcella</taxon>
    </lineage>
</organism>
<proteinExistence type="inferred from homology"/>
<feature type="transmembrane region" description="Helical" evidence="8">
    <location>
        <begin position="149"/>
        <end position="175"/>
    </location>
</feature>
<dbReference type="PANTHER" id="PTHR30506">
    <property type="entry name" value="INNER MEMBRANE PROTEIN"/>
    <property type="match status" value="1"/>
</dbReference>
<feature type="transmembrane region" description="Helical" evidence="8">
    <location>
        <begin position="95"/>
        <end position="115"/>
    </location>
</feature>
<dbReference type="PANTHER" id="PTHR30506:SF3">
    <property type="entry name" value="UPF0126 INNER MEMBRANE PROTEIN YADS-RELATED"/>
    <property type="match status" value="1"/>
</dbReference>
<keyword evidence="3" id="KW-1003">Cell membrane</keyword>